<gene>
    <name evidence="2" type="ORF">POL67_39145</name>
</gene>
<feature type="chain" id="PRO_5045997210" description="OmpA-like domain-containing protein" evidence="1">
    <location>
        <begin position="27"/>
        <end position="422"/>
    </location>
</feature>
<dbReference type="SUPFAM" id="SSF103088">
    <property type="entry name" value="OmpA-like"/>
    <property type="match status" value="1"/>
</dbReference>
<organism evidence="2 3">
    <name type="scientific">Polyangium mundeleinium</name>
    <dbReference type="NCBI Taxonomy" id="2995306"/>
    <lineage>
        <taxon>Bacteria</taxon>
        <taxon>Pseudomonadati</taxon>
        <taxon>Myxococcota</taxon>
        <taxon>Polyangia</taxon>
        <taxon>Polyangiales</taxon>
        <taxon>Polyangiaceae</taxon>
        <taxon>Polyangium</taxon>
    </lineage>
</organism>
<sequence length="422" mass="46407">MLARTLFRWPAVVLIAYSIACGTPRAPDYLTPSTPSVVPTDAGSDVPDAARVVDTRGWASAADSPYKPFQKLRPECLIDHGCPFEPAVLPPCPLGLDPLDVTGVLARAPELSGQSVLVRGLLHARTRMTLMDCNFQCCNSVGGPIVLSPLESSEREIAPSLLLADEANSHAFLCGGDDSWLCCTFPPNVEVLVYGRIEPIPTERFTDRVSYSLTDVRLCALRPYPPPAELGVDETGCKLQGRQYAPEEHVTIGEQMCGCHRGRAYCQPNDSSSCFYAGEWLPDKSSILLRRSCEVLQCKSGNWARSPGDCSLPMLLWVGFALRSTALDPKEIAKLEPLPQALRELPGSIRIIARVKANEGRNAEQFAQERAQQVKRWLVRHRVSPEALHVEIERPEIDDGRPPLVHFRFVPKSRSSAPRPGP</sequence>
<name>A0ABT5EZZ7_9BACT</name>
<comment type="caution">
    <text evidence="2">The sequence shown here is derived from an EMBL/GenBank/DDBJ whole genome shotgun (WGS) entry which is preliminary data.</text>
</comment>
<keyword evidence="3" id="KW-1185">Reference proteome</keyword>
<feature type="signal peptide" evidence="1">
    <location>
        <begin position="1"/>
        <end position="26"/>
    </location>
</feature>
<dbReference type="InterPro" id="IPR036737">
    <property type="entry name" value="OmpA-like_sf"/>
</dbReference>
<accession>A0ABT5EZZ7</accession>
<dbReference type="EMBL" id="JAQNDO010000001">
    <property type="protein sequence ID" value="MDC0747413.1"/>
    <property type="molecule type" value="Genomic_DNA"/>
</dbReference>
<protein>
    <recommendedName>
        <fullName evidence="4">OmpA-like domain-containing protein</fullName>
    </recommendedName>
</protein>
<proteinExistence type="predicted"/>
<evidence type="ECO:0008006" key="4">
    <source>
        <dbReference type="Google" id="ProtNLM"/>
    </source>
</evidence>
<dbReference type="Gene3D" id="3.30.1330.60">
    <property type="entry name" value="OmpA-like domain"/>
    <property type="match status" value="1"/>
</dbReference>
<keyword evidence="1" id="KW-0732">Signal</keyword>
<dbReference type="RefSeq" id="WP_271925865.1">
    <property type="nucleotide sequence ID" value="NZ_JAQNDO010000001.1"/>
</dbReference>
<evidence type="ECO:0000313" key="3">
    <source>
        <dbReference type="Proteomes" id="UP001221411"/>
    </source>
</evidence>
<reference evidence="2 3" key="1">
    <citation type="submission" date="2022-11" db="EMBL/GenBank/DDBJ databases">
        <title>Minimal conservation of predation-associated metabolite biosynthetic gene clusters underscores biosynthetic potential of Myxococcota including descriptions for ten novel species: Archangium lansinium sp. nov., Myxococcus landrumus sp. nov., Nannocystis bai.</title>
        <authorList>
            <person name="Ahearne A."/>
            <person name="Stevens C."/>
            <person name="Dowd S."/>
        </authorList>
    </citation>
    <scope>NUCLEOTIDE SEQUENCE [LARGE SCALE GENOMIC DNA]</scope>
    <source>
        <strain evidence="2 3">RJM3</strain>
    </source>
</reference>
<evidence type="ECO:0000256" key="1">
    <source>
        <dbReference type="SAM" id="SignalP"/>
    </source>
</evidence>
<dbReference type="Proteomes" id="UP001221411">
    <property type="component" value="Unassembled WGS sequence"/>
</dbReference>
<evidence type="ECO:0000313" key="2">
    <source>
        <dbReference type="EMBL" id="MDC0747413.1"/>
    </source>
</evidence>